<keyword evidence="10" id="KW-1185">Reference proteome</keyword>
<protein>
    <submittedName>
        <fullName evidence="9">Uncharacterized protein</fullName>
    </submittedName>
</protein>
<evidence type="ECO:0000256" key="2">
    <source>
        <dbReference type="ARBA" id="ARBA00023015"/>
    </source>
</evidence>
<dbReference type="GO" id="GO:0009739">
    <property type="term" value="P:response to gibberellin"/>
    <property type="evidence" value="ECO:0007669"/>
    <property type="project" value="TreeGrafter"/>
</dbReference>
<evidence type="ECO:0000313" key="9">
    <source>
        <dbReference type="EMBL" id="KAG8381821.1"/>
    </source>
</evidence>
<evidence type="ECO:0000313" key="10">
    <source>
        <dbReference type="Proteomes" id="UP000826271"/>
    </source>
</evidence>
<dbReference type="GO" id="GO:0005634">
    <property type="term" value="C:nucleus"/>
    <property type="evidence" value="ECO:0007669"/>
    <property type="project" value="UniProtKB-SubCell"/>
</dbReference>
<evidence type="ECO:0000259" key="6">
    <source>
        <dbReference type="PROSITE" id="PS50090"/>
    </source>
</evidence>
<organism evidence="9 10">
    <name type="scientific">Buddleja alternifolia</name>
    <dbReference type="NCBI Taxonomy" id="168488"/>
    <lineage>
        <taxon>Eukaryota</taxon>
        <taxon>Viridiplantae</taxon>
        <taxon>Streptophyta</taxon>
        <taxon>Embryophyta</taxon>
        <taxon>Tracheophyta</taxon>
        <taxon>Spermatophyta</taxon>
        <taxon>Magnoliopsida</taxon>
        <taxon>eudicotyledons</taxon>
        <taxon>Gunneridae</taxon>
        <taxon>Pentapetalae</taxon>
        <taxon>asterids</taxon>
        <taxon>lamiids</taxon>
        <taxon>Lamiales</taxon>
        <taxon>Scrophulariaceae</taxon>
        <taxon>Buddlejeae</taxon>
        <taxon>Buddleja</taxon>
    </lineage>
</organism>
<keyword evidence="4" id="KW-0804">Transcription</keyword>
<dbReference type="AlphaFoldDB" id="A0AAV6XFE9"/>
<dbReference type="Proteomes" id="UP000826271">
    <property type="component" value="Unassembled WGS sequence"/>
</dbReference>
<evidence type="ECO:0000256" key="3">
    <source>
        <dbReference type="ARBA" id="ARBA00023125"/>
    </source>
</evidence>
<dbReference type="GO" id="GO:0006355">
    <property type="term" value="P:regulation of DNA-templated transcription"/>
    <property type="evidence" value="ECO:0007669"/>
    <property type="project" value="UniProtKB-ARBA"/>
</dbReference>
<dbReference type="PROSITE" id="PS51294">
    <property type="entry name" value="HTH_MYB"/>
    <property type="match status" value="1"/>
</dbReference>
<accession>A0AAV6XFE9</accession>
<evidence type="ECO:0000259" key="7">
    <source>
        <dbReference type="PROSITE" id="PS51293"/>
    </source>
</evidence>
<dbReference type="PANTHER" id="PTHR44191">
    <property type="entry name" value="TRANSCRIPTION FACTOR KUA1"/>
    <property type="match status" value="1"/>
</dbReference>
<dbReference type="InterPro" id="IPR052245">
    <property type="entry name" value="Plant_Stress_Dev_TF"/>
</dbReference>
<comment type="subcellular location">
    <subcellularLocation>
        <location evidence="1">Nucleus</location>
    </subcellularLocation>
</comment>
<keyword evidence="2" id="KW-0805">Transcription regulation</keyword>
<dbReference type="CDD" id="cd00167">
    <property type="entry name" value="SANT"/>
    <property type="match status" value="1"/>
</dbReference>
<name>A0AAV6XFE9_9LAMI</name>
<evidence type="ECO:0000256" key="4">
    <source>
        <dbReference type="ARBA" id="ARBA00023163"/>
    </source>
</evidence>
<dbReference type="PANTHER" id="PTHR44191:SF62">
    <property type="entry name" value="OS04G0341900 PROTEIN"/>
    <property type="match status" value="1"/>
</dbReference>
<dbReference type="PROSITE" id="PS50090">
    <property type="entry name" value="MYB_LIKE"/>
    <property type="match status" value="1"/>
</dbReference>
<dbReference type="Gene3D" id="1.10.10.60">
    <property type="entry name" value="Homeodomain-like"/>
    <property type="match status" value="1"/>
</dbReference>
<feature type="domain" description="Myb-like" evidence="6">
    <location>
        <begin position="94"/>
        <end position="138"/>
    </location>
</feature>
<sequence>MGMRRCSRCEKTGHNSRTCSNLRIKNGESVKLFGVEIVSLASSDDDGVGFRKSISLPILSSSDETNSDKLKNGSLSDGFIGTSQRMMRKKGVAWSEEEHKLFLLGLRKLGKGDWKGISSNFVTSRTPTQVASHAQKYFIRQNNAKKKKYRPPLLSWGDRNEDAVHQLYSNDSSISAGIFPVSQSFPNIKNKSNSNHFTLPEIPFCRLFNNSATQNSPSLELSLAAPQPLVWNRRPVPFWTRQYADNQNFLRVTSTLPQRRQPGWDLYYKT</sequence>
<dbReference type="SUPFAM" id="SSF46689">
    <property type="entry name" value="Homeodomain-like"/>
    <property type="match status" value="1"/>
</dbReference>
<dbReference type="EMBL" id="WHWC01000005">
    <property type="protein sequence ID" value="KAG8381821.1"/>
    <property type="molecule type" value="Genomic_DNA"/>
</dbReference>
<dbReference type="FunFam" id="1.10.10.60:FF:000009">
    <property type="entry name" value="transcription factor MYB1R1"/>
    <property type="match status" value="1"/>
</dbReference>
<dbReference type="InterPro" id="IPR017930">
    <property type="entry name" value="Myb_dom"/>
</dbReference>
<comment type="caution">
    <text evidence="9">The sequence shown here is derived from an EMBL/GenBank/DDBJ whole genome shotgun (WGS) entry which is preliminary data.</text>
</comment>
<dbReference type="InterPro" id="IPR001005">
    <property type="entry name" value="SANT/Myb"/>
</dbReference>
<gene>
    <name evidence="9" type="ORF">BUALT_Bualt05G0012700</name>
</gene>
<dbReference type="InterPro" id="IPR006447">
    <property type="entry name" value="Myb_dom_plants"/>
</dbReference>
<dbReference type="InterPro" id="IPR017884">
    <property type="entry name" value="SANT_dom"/>
</dbReference>
<dbReference type="GO" id="GO:0009723">
    <property type="term" value="P:response to ethylene"/>
    <property type="evidence" value="ECO:0007669"/>
    <property type="project" value="TreeGrafter"/>
</dbReference>
<evidence type="ECO:0000256" key="5">
    <source>
        <dbReference type="ARBA" id="ARBA00023242"/>
    </source>
</evidence>
<dbReference type="PROSITE" id="PS51293">
    <property type="entry name" value="SANT"/>
    <property type="match status" value="1"/>
</dbReference>
<reference evidence="9" key="1">
    <citation type="submission" date="2019-10" db="EMBL/GenBank/DDBJ databases">
        <authorList>
            <person name="Zhang R."/>
            <person name="Pan Y."/>
            <person name="Wang J."/>
            <person name="Ma R."/>
            <person name="Yu S."/>
        </authorList>
    </citation>
    <scope>NUCLEOTIDE SEQUENCE</scope>
    <source>
        <strain evidence="9">LA-IB0</strain>
        <tissue evidence="9">Leaf</tissue>
    </source>
</reference>
<feature type="domain" description="SANT" evidence="7">
    <location>
        <begin position="94"/>
        <end position="142"/>
    </location>
</feature>
<keyword evidence="5" id="KW-0539">Nucleus</keyword>
<proteinExistence type="predicted"/>
<dbReference type="NCBIfam" id="TIGR01557">
    <property type="entry name" value="myb_SHAQKYF"/>
    <property type="match status" value="1"/>
</dbReference>
<dbReference type="Pfam" id="PF00249">
    <property type="entry name" value="Myb_DNA-binding"/>
    <property type="match status" value="1"/>
</dbReference>
<dbReference type="InterPro" id="IPR009057">
    <property type="entry name" value="Homeodomain-like_sf"/>
</dbReference>
<dbReference type="GO" id="GO:0003677">
    <property type="term" value="F:DNA binding"/>
    <property type="evidence" value="ECO:0007669"/>
    <property type="project" value="UniProtKB-KW"/>
</dbReference>
<evidence type="ECO:0000259" key="8">
    <source>
        <dbReference type="PROSITE" id="PS51294"/>
    </source>
</evidence>
<evidence type="ECO:0000256" key="1">
    <source>
        <dbReference type="ARBA" id="ARBA00004123"/>
    </source>
</evidence>
<keyword evidence="3" id="KW-0238">DNA-binding</keyword>
<feature type="domain" description="HTH myb-type" evidence="8">
    <location>
        <begin position="86"/>
        <end position="142"/>
    </location>
</feature>
<dbReference type="SMART" id="SM00717">
    <property type="entry name" value="SANT"/>
    <property type="match status" value="1"/>
</dbReference>